<sequence length="293" mass="33886">MCQLKFGSWTYDGSKVELRLDENGFDLSTYIPNGEWEIKSVHAERHILFYKCCVEPYFDIVFSFEIRRKTLFYGFNLIVPCIAITLLTIIGFTYPAEAGEKMSIQINVLLSICIFQNYVSEMSPPTSESVPFLGTYFLCTILTVSLSVVGTVVIVNIHNRTTKTHKMGSKMIKVFLQKMPWLLFMRKPQKRYKPKEYPLEVPDKYKQPRETLRDLLINRDKLPIKKLVQLLILERILDDVKIINSVSKNEFEDEIEAREWQYMGIVFDRIALYACASFVVISTIALFLSAAVG</sequence>
<evidence type="ECO:0000256" key="3">
    <source>
        <dbReference type="ARBA" id="ARBA00022989"/>
    </source>
</evidence>
<dbReference type="SUPFAM" id="SSF90112">
    <property type="entry name" value="Neurotransmitter-gated ion-channel transmembrane pore"/>
    <property type="match status" value="1"/>
</dbReference>
<dbReference type="CDD" id="cd19051">
    <property type="entry name" value="LGIC_TM_cation"/>
    <property type="match status" value="1"/>
</dbReference>
<reference evidence="9" key="1">
    <citation type="submission" date="2022-11" db="UniProtKB">
        <authorList>
            <consortium name="WormBaseParasite"/>
        </authorList>
    </citation>
    <scope>IDENTIFICATION</scope>
</reference>
<accession>A0A914Z482</accession>
<evidence type="ECO:0000256" key="4">
    <source>
        <dbReference type="ARBA" id="ARBA00023136"/>
    </source>
</evidence>
<evidence type="ECO:0000313" key="8">
    <source>
        <dbReference type="Proteomes" id="UP000887577"/>
    </source>
</evidence>
<keyword evidence="3 5" id="KW-1133">Transmembrane helix</keyword>
<feature type="transmembrane region" description="Helical" evidence="5">
    <location>
        <begin position="71"/>
        <end position="94"/>
    </location>
</feature>
<organism evidence="8 9">
    <name type="scientific">Panagrolaimus superbus</name>
    <dbReference type="NCBI Taxonomy" id="310955"/>
    <lineage>
        <taxon>Eukaryota</taxon>
        <taxon>Metazoa</taxon>
        <taxon>Ecdysozoa</taxon>
        <taxon>Nematoda</taxon>
        <taxon>Chromadorea</taxon>
        <taxon>Rhabditida</taxon>
        <taxon>Tylenchina</taxon>
        <taxon>Panagrolaimomorpha</taxon>
        <taxon>Panagrolaimoidea</taxon>
        <taxon>Panagrolaimidae</taxon>
        <taxon>Panagrolaimus</taxon>
    </lineage>
</organism>
<comment type="subcellular location">
    <subcellularLocation>
        <location evidence="1">Membrane</location>
        <topology evidence="1">Multi-pass membrane protein</topology>
    </subcellularLocation>
</comment>
<dbReference type="Pfam" id="PF02932">
    <property type="entry name" value="Neur_chan_memb"/>
    <property type="match status" value="1"/>
</dbReference>
<dbReference type="FunFam" id="1.20.58.390:FF:000043">
    <property type="entry name" value="AcetylCholine Receptor"/>
    <property type="match status" value="1"/>
</dbReference>
<dbReference type="InterPro" id="IPR006201">
    <property type="entry name" value="Neur_channel"/>
</dbReference>
<dbReference type="GO" id="GO:0005230">
    <property type="term" value="F:extracellular ligand-gated monoatomic ion channel activity"/>
    <property type="evidence" value="ECO:0007669"/>
    <property type="project" value="InterPro"/>
</dbReference>
<evidence type="ECO:0000259" key="6">
    <source>
        <dbReference type="Pfam" id="PF02931"/>
    </source>
</evidence>
<dbReference type="PANTHER" id="PTHR18945">
    <property type="entry name" value="NEUROTRANSMITTER GATED ION CHANNEL"/>
    <property type="match status" value="1"/>
</dbReference>
<keyword evidence="4 5" id="KW-0472">Membrane</keyword>
<feature type="transmembrane region" description="Helical" evidence="5">
    <location>
        <begin position="270"/>
        <end position="292"/>
    </location>
</feature>
<evidence type="ECO:0000259" key="7">
    <source>
        <dbReference type="Pfam" id="PF02932"/>
    </source>
</evidence>
<dbReference type="InterPro" id="IPR038050">
    <property type="entry name" value="Neuro_actylchol_rec"/>
</dbReference>
<keyword evidence="8" id="KW-1185">Reference proteome</keyword>
<protein>
    <submittedName>
        <fullName evidence="9">Uncharacterized protein</fullName>
    </submittedName>
</protein>
<dbReference type="Pfam" id="PF02931">
    <property type="entry name" value="Neur_chan_LBD"/>
    <property type="match status" value="1"/>
</dbReference>
<proteinExistence type="predicted"/>
<evidence type="ECO:0000256" key="2">
    <source>
        <dbReference type="ARBA" id="ARBA00022692"/>
    </source>
</evidence>
<feature type="transmembrane region" description="Helical" evidence="5">
    <location>
        <begin position="133"/>
        <end position="157"/>
    </location>
</feature>
<dbReference type="Proteomes" id="UP000887577">
    <property type="component" value="Unplaced"/>
</dbReference>
<evidence type="ECO:0000313" key="9">
    <source>
        <dbReference type="WBParaSite" id="PSU_v2.g5063.t1"/>
    </source>
</evidence>
<dbReference type="InterPro" id="IPR036719">
    <property type="entry name" value="Neuro-gated_channel_TM_sf"/>
</dbReference>
<evidence type="ECO:0000256" key="5">
    <source>
        <dbReference type="SAM" id="Phobius"/>
    </source>
</evidence>
<evidence type="ECO:0000256" key="1">
    <source>
        <dbReference type="ARBA" id="ARBA00004141"/>
    </source>
</evidence>
<dbReference type="InterPro" id="IPR006029">
    <property type="entry name" value="Neurotrans-gated_channel_TM"/>
</dbReference>
<keyword evidence="2 5" id="KW-0812">Transmembrane</keyword>
<dbReference type="GO" id="GO:0016020">
    <property type="term" value="C:membrane"/>
    <property type="evidence" value="ECO:0007669"/>
    <property type="project" value="UniProtKB-SubCell"/>
</dbReference>
<dbReference type="Gene3D" id="2.70.170.10">
    <property type="entry name" value="Neurotransmitter-gated ion-channel ligand-binding domain"/>
    <property type="match status" value="1"/>
</dbReference>
<name>A0A914Z482_9BILA</name>
<dbReference type="InterPro" id="IPR006202">
    <property type="entry name" value="Neur_chan_lig-bd"/>
</dbReference>
<feature type="domain" description="Neurotransmitter-gated ion-channel ligand-binding" evidence="6">
    <location>
        <begin position="2"/>
        <end position="70"/>
    </location>
</feature>
<dbReference type="Gene3D" id="1.20.58.390">
    <property type="entry name" value="Neurotransmitter-gated ion-channel transmembrane domain"/>
    <property type="match status" value="1"/>
</dbReference>
<dbReference type="InterPro" id="IPR036734">
    <property type="entry name" value="Neur_chan_lig-bd_sf"/>
</dbReference>
<dbReference type="SUPFAM" id="SSF63712">
    <property type="entry name" value="Nicotinic receptor ligand binding domain-like"/>
    <property type="match status" value="1"/>
</dbReference>
<dbReference type="GO" id="GO:0004888">
    <property type="term" value="F:transmembrane signaling receptor activity"/>
    <property type="evidence" value="ECO:0007669"/>
    <property type="project" value="InterPro"/>
</dbReference>
<feature type="domain" description="Neurotransmitter-gated ion-channel transmembrane" evidence="7">
    <location>
        <begin position="77"/>
        <end position="287"/>
    </location>
</feature>
<dbReference type="WBParaSite" id="PSU_v2.g5063.t1">
    <property type="protein sequence ID" value="PSU_v2.g5063.t1"/>
    <property type="gene ID" value="PSU_v2.g5063"/>
</dbReference>
<dbReference type="AlphaFoldDB" id="A0A914Z482"/>